<dbReference type="RefSeq" id="WP_236088933.1">
    <property type="nucleotide sequence ID" value="NZ_JAKGSG010000025.1"/>
</dbReference>
<protein>
    <submittedName>
        <fullName evidence="1">Uncharacterized protein</fullName>
    </submittedName>
</protein>
<organism evidence="1 2">
    <name type="scientific">Antribacter soli</name>
    <dbReference type="NCBI Taxonomy" id="2910976"/>
    <lineage>
        <taxon>Bacteria</taxon>
        <taxon>Bacillati</taxon>
        <taxon>Actinomycetota</taxon>
        <taxon>Actinomycetes</taxon>
        <taxon>Micrococcales</taxon>
        <taxon>Promicromonosporaceae</taxon>
        <taxon>Antribacter</taxon>
    </lineage>
</organism>
<name>A0AA41QFD5_9MICO</name>
<reference evidence="1" key="1">
    <citation type="submission" date="2022-01" db="EMBL/GenBank/DDBJ databases">
        <title>Antribacter sp. nov., isolated from Guizhou of China.</title>
        <authorList>
            <person name="Chengliang C."/>
            <person name="Ya Z."/>
        </authorList>
    </citation>
    <scope>NUCLEOTIDE SEQUENCE</scope>
    <source>
        <strain evidence="1">KLBMP 9083</strain>
    </source>
</reference>
<dbReference type="AlphaFoldDB" id="A0AA41QFD5"/>
<proteinExistence type="predicted"/>
<evidence type="ECO:0000313" key="1">
    <source>
        <dbReference type="EMBL" id="MCF4121152.1"/>
    </source>
</evidence>
<gene>
    <name evidence="1" type="ORF">L1785_09165</name>
</gene>
<evidence type="ECO:0000313" key="2">
    <source>
        <dbReference type="Proteomes" id="UP001165405"/>
    </source>
</evidence>
<accession>A0AA41QFD5</accession>
<sequence length="101" mass="10407">MLPYNPGAAFSRMIFTPGLIKPGLTSGKVMITSLSFTNPGAGAAVVTIRNLNTSGTGCGVTLGDYVYNALVSGASTLVVTFPSPLVATRRAFANNLPTPWS</sequence>
<dbReference type="EMBL" id="JAKGSG010000025">
    <property type="protein sequence ID" value="MCF4121152.1"/>
    <property type="molecule type" value="Genomic_DNA"/>
</dbReference>
<keyword evidence="2" id="KW-1185">Reference proteome</keyword>
<comment type="caution">
    <text evidence="1">The sequence shown here is derived from an EMBL/GenBank/DDBJ whole genome shotgun (WGS) entry which is preliminary data.</text>
</comment>
<dbReference type="Proteomes" id="UP001165405">
    <property type="component" value="Unassembled WGS sequence"/>
</dbReference>